<dbReference type="InterPro" id="IPR003462">
    <property type="entry name" value="ODC_Mu_crystall"/>
</dbReference>
<dbReference type="Gene3D" id="3.30.1780.10">
    <property type="entry name" value="ornithine cyclodeaminase, domain 1"/>
    <property type="match status" value="1"/>
</dbReference>
<comment type="caution">
    <text evidence="1">The sequence shown here is derived from an EMBL/GenBank/DDBJ whole genome shotgun (WGS) entry which is preliminary data.</text>
</comment>
<evidence type="ECO:0000313" key="2">
    <source>
        <dbReference type="Proteomes" id="UP001320766"/>
    </source>
</evidence>
<dbReference type="GO" id="GO:0008473">
    <property type="term" value="F:ornithine cyclodeaminase activity"/>
    <property type="evidence" value="ECO:0007669"/>
    <property type="project" value="UniProtKB-EC"/>
</dbReference>
<dbReference type="PANTHER" id="PTHR13812:SF19">
    <property type="entry name" value="KETIMINE REDUCTASE MU-CRYSTALLIN"/>
    <property type="match status" value="1"/>
</dbReference>
<dbReference type="EMBL" id="JAMZEC010000001">
    <property type="protein sequence ID" value="MCP2348069.1"/>
    <property type="molecule type" value="Genomic_DNA"/>
</dbReference>
<dbReference type="PANTHER" id="PTHR13812">
    <property type="entry name" value="KETIMINE REDUCTASE MU-CRYSTALLIN"/>
    <property type="match status" value="1"/>
</dbReference>
<keyword evidence="1" id="KW-0456">Lyase</keyword>
<name>A0ABT1K342_9ACTN</name>
<sequence>MKVFEAAQIRRAVGFADLVEPVAEVLAEFSRGRGEAPISVFRPAGDSGDVHVKSAWMPGRSVFTVKVATWFAAADPHADGFVAAHDARTGRLLAVLRDEHHLTDMRTAAAGAVAARALGRPDSRSLAVLGTGIQAYAQALAIRTVLPVERVLIWGRRREAASALRDALAATLPDVTVRDDPAQAVREADVIVTATASTSPVLDGRWLRPGQHVTAVGADDPSKSELDPACFERADLVVVDGRAAAAAMAGDLRAARAGIDAELGEVLLGRHPGRTSDSQITVAKLVGLGIQDLVAAETALRLLDPSLTVEHFS</sequence>
<dbReference type="Proteomes" id="UP001320766">
    <property type="component" value="Unassembled WGS sequence"/>
</dbReference>
<reference evidence="1 2" key="1">
    <citation type="submission" date="2022-06" db="EMBL/GenBank/DDBJ databases">
        <title>Sequencing the genomes of 1000 actinobacteria strains.</title>
        <authorList>
            <person name="Klenk H.-P."/>
        </authorList>
    </citation>
    <scope>NUCLEOTIDE SEQUENCE [LARGE SCALE GENOMIC DNA]</scope>
    <source>
        <strain evidence="1 2">DSM 44170</strain>
    </source>
</reference>
<dbReference type="InterPro" id="IPR036291">
    <property type="entry name" value="NAD(P)-bd_dom_sf"/>
</dbReference>
<dbReference type="EC" id="4.3.1.12" evidence="1"/>
<proteinExistence type="predicted"/>
<dbReference type="SUPFAM" id="SSF51735">
    <property type="entry name" value="NAD(P)-binding Rossmann-fold domains"/>
    <property type="match status" value="1"/>
</dbReference>
<organism evidence="1 2">
    <name type="scientific">Nonomuraea roseoviolacea subsp. carminata</name>
    <dbReference type="NCBI Taxonomy" id="160689"/>
    <lineage>
        <taxon>Bacteria</taxon>
        <taxon>Bacillati</taxon>
        <taxon>Actinomycetota</taxon>
        <taxon>Actinomycetes</taxon>
        <taxon>Streptosporangiales</taxon>
        <taxon>Streptosporangiaceae</taxon>
        <taxon>Nonomuraea</taxon>
    </lineage>
</organism>
<dbReference type="Pfam" id="PF02423">
    <property type="entry name" value="OCD_Mu_crystall"/>
    <property type="match status" value="1"/>
</dbReference>
<accession>A0ABT1K342</accession>
<evidence type="ECO:0000313" key="1">
    <source>
        <dbReference type="EMBL" id="MCP2348069.1"/>
    </source>
</evidence>
<gene>
    <name evidence="1" type="ORF">HD595_004191</name>
</gene>
<dbReference type="InterPro" id="IPR023401">
    <property type="entry name" value="ODC_N"/>
</dbReference>
<dbReference type="PIRSF" id="PIRSF001439">
    <property type="entry name" value="CryM"/>
    <property type="match status" value="1"/>
</dbReference>
<protein>
    <submittedName>
        <fullName evidence="1">Ornithine cyclodeaminase</fullName>
        <ecNumber evidence="1">4.3.1.12</ecNumber>
    </submittedName>
</protein>
<dbReference type="Gene3D" id="3.40.50.720">
    <property type="entry name" value="NAD(P)-binding Rossmann-like Domain"/>
    <property type="match status" value="1"/>
</dbReference>
<keyword evidence="2" id="KW-1185">Reference proteome</keyword>
<dbReference type="RefSeq" id="WP_253771497.1">
    <property type="nucleotide sequence ID" value="NZ_BAAAVE010000006.1"/>
</dbReference>